<name>A0A4Y7SJ67_COPMI</name>
<protein>
    <submittedName>
        <fullName evidence="2">Uncharacterized protein</fullName>
    </submittedName>
</protein>
<feature type="compositionally biased region" description="Gly residues" evidence="1">
    <location>
        <begin position="232"/>
        <end position="242"/>
    </location>
</feature>
<organism evidence="2 3">
    <name type="scientific">Coprinellus micaceus</name>
    <name type="common">Glistening ink-cap mushroom</name>
    <name type="synonym">Coprinus micaceus</name>
    <dbReference type="NCBI Taxonomy" id="71717"/>
    <lineage>
        <taxon>Eukaryota</taxon>
        <taxon>Fungi</taxon>
        <taxon>Dikarya</taxon>
        <taxon>Basidiomycota</taxon>
        <taxon>Agaricomycotina</taxon>
        <taxon>Agaricomycetes</taxon>
        <taxon>Agaricomycetidae</taxon>
        <taxon>Agaricales</taxon>
        <taxon>Agaricineae</taxon>
        <taxon>Psathyrellaceae</taxon>
        <taxon>Coprinellus</taxon>
    </lineage>
</organism>
<feature type="compositionally biased region" description="Basic and acidic residues" evidence="1">
    <location>
        <begin position="222"/>
        <end position="231"/>
    </location>
</feature>
<reference evidence="2 3" key="1">
    <citation type="journal article" date="2019" name="Nat. Ecol. Evol.">
        <title>Megaphylogeny resolves global patterns of mushroom evolution.</title>
        <authorList>
            <person name="Varga T."/>
            <person name="Krizsan K."/>
            <person name="Foldi C."/>
            <person name="Dima B."/>
            <person name="Sanchez-Garcia M."/>
            <person name="Sanchez-Ramirez S."/>
            <person name="Szollosi G.J."/>
            <person name="Szarkandi J.G."/>
            <person name="Papp V."/>
            <person name="Albert L."/>
            <person name="Andreopoulos W."/>
            <person name="Angelini C."/>
            <person name="Antonin V."/>
            <person name="Barry K.W."/>
            <person name="Bougher N.L."/>
            <person name="Buchanan P."/>
            <person name="Buyck B."/>
            <person name="Bense V."/>
            <person name="Catcheside P."/>
            <person name="Chovatia M."/>
            <person name="Cooper J."/>
            <person name="Damon W."/>
            <person name="Desjardin D."/>
            <person name="Finy P."/>
            <person name="Geml J."/>
            <person name="Haridas S."/>
            <person name="Hughes K."/>
            <person name="Justo A."/>
            <person name="Karasinski D."/>
            <person name="Kautmanova I."/>
            <person name="Kiss B."/>
            <person name="Kocsube S."/>
            <person name="Kotiranta H."/>
            <person name="LaButti K.M."/>
            <person name="Lechner B.E."/>
            <person name="Liimatainen K."/>
            <person name="Lipzen A."/>
            <person name="Lukacs Z."/>
            <person name="Mihaltcheva S."/>
            <person name="Morgado L.N."/>
            <person name="Niskanen T."/>
            <person name="Noordeloos M.E."/>
            <person name="Ohm R.A."/>
            <person name="Ortiz-Santana B."/>
            <person name="Ovrebo C."/>
            <person name="Racz N."/>
            <person name="Riley R."/>
            <person name="Savchenko A."/>
            <person name="Shiryaev A."/>
            <person name="Soop K."/>
            <person name="Spirin V."/>
            <person name="Szebenyi C."/>
            <person name="Tomsovsky M."/>
            <person name="Tulloss R.E."/>
            <person name="Uehling J."/>
            <person name="Grigoriev I.V."/>
            <person name="Vagvolgyi C."/>
            <person name="Papp T."/>
            <person name="Martin F.M."/>
            <person name="Miettinen O."/>
            <person name="Hibbett D.S."/>
            <person name="Nagy L.G."/>
        </authorList>
    </citation>
    <scope>NUCLEOTIDE SEQUENCE [LARGE SCALE GENOMIC DNA]</scope>
    <source>
        <strain evidence="2 3">FP101781</strain>
    </source>
</reference>
<proteinExistence type="predicted"/>
<feature type="region of interest" description="Disordered" evidence="1">
    <location>
        <begin position="59"/>
        <end position="81"/>
    </location>
</feature>
<gene>
    <name evidence="2" type="ORF">FA13DRAFT_1832821</name>
</gene>
<accession>A0A4Y7SJ67</accession>
<evidence type="ECO:0000256" key="1">
    <source>
        <dbReference type="SAM" id="MobiDB-lite"/>
    </source>
</evidence>
<feature type="region of interest" description="Disordered" evidence="1">
    <location>
        <begin position="222"/>
        <end position="242"/>
    </location>
</feature>
<dbReference type="AlphaFoldDB" id="A0A4Y7SJ67"/>
<comment type="caution">
    <text evidence="2">The sequence shown here is derived from an EMBL/GenBank/DDBJ whole genome shotgun (WGS) entry which is preliminary data.</text>
</comment>
<dbReference type="EMBL" id="QPFP01000116">
    <property type="protein sequence ID" value="TEB21269.1"/>
    <property type="molecule type" value="Genomic_DNA"/>
</dbReference>
<evidence type="ECO:0000313" key="3">
    <source>
        <dbReference type="Proteomes" id="UP000298030"/>
    </source>
</evidence>
<keyword evidence="3" id="KW-1185">Reference proteome</keyword>
<evidence type="ECO:0000313" key="2">
    <source>
        <dbReference type="EMBL" id="TEB21269.1"/>
    </source>
</evidence>
<dbReference type="Proteomes" id="UP000298030">
    <property type="component" value="Unassembled WGS sequence"/>
</dbReference>
<sequence length="242" mass="26873">MAETLTNKEHTVWRHITTTSLPSHPVFVFLGIGLGNRHYKRDYRLITDPNRYTPLIEVASQGSRHGDGRWPQGSGSRTRDPRRLIASPLETPRILASLLPLQGLSRIAIVRRSLGGASSPRCVPYSCIMCEVASGYAEPENVGHPTRRTREWKQVKSKGSKELERVLKYLPSPRHPAHLEASLRMVRGAQSVIEASGKADGVRRGGWGLRVRDSRLVKVETDSDEGVERGRQGWGGLDEGGE</sequence>